<accession>A0A8K0QRT8</accession>
<sequence length="630" mass="71194">MYRALETPTTIRLLDLHPGREADSISCSLRHCDLDDDPDYEAISYVWGEPVFSVDIECDGQAVYITPGLQQVLKRVRLVDAKRTIWADGLCINQKDDTERSTQVQLMRQIYSNASRVLVWLGPDTNSAAADAFSLCRAVSDAFVTDILSNPERSDELLIAADDTRWPSLQSLVGCPWWTRVWVLQELRLARVASILWGPEEIDWSHIQHTSKHLGCIVFPRYPTGVSPLQFTLVNFFVSGHAGEIVRTETVDRHNDYSIITLLRGGTKLSCSDDRDRIYGILGVTDERGQIVPDYTKTVSEVYWDFAIWLLRGATSERNTHLKLGELFAHVKHERVLHKWTPISLPSWVPRWNITGASWFSTSFIVSEAFEKTFRIRHGEYTLAKLGRAGETPDPSQFPDTGRPDVIHVSAAFLDEVTSLSSIFDGHSPSSILDTLLTFWIRNILPLLREDFHRDFLSELCLTLAEVHGLEDDCGLIIAYLEWALALHEREAILSATHSAQCHTLLEDLKQRAEAQQQPDSQTPDSDGFSLNTPQHREWFFREALPERLRFKRLLLTKEGCLGLVPAACTVGDQIAILPDVGAPMLLRQQDTFYQVVGPSCLALFEGGDVVTEDVQKAFDRARLLTIELR</sequence>
<dbReference type="InterPro" id="IPR052895">
    <property type="entry name" value="HetReg/Transcr_Mod"/>
</dbReference>
<proteinExistence type="predicted"/>
<evidence type="ECO:0000313" key="2">
    <source>
        <dbReference type="EMBL" id="KAH7067128.1"/>
    </source>
</evidence>
<dbReference type="EMBL" id="JAGMVJ010000035">
    <property type="protein sequence ID" value="KAH7067128.1"/>
    <property type="molecule type" value="Genomic_DNA"/>
</dbReference>
<dbReference type="PANTHER" id="PTHR24148:SF64">
    <property type="entry name" value="HETEROKARYON INCOMPATIBILITY DOMAIN-CONTAINING PROTEIN"/>
    <property type="match status" value="1"/>
</dbReference>
<evidence type="ECO:0000313" key="3">
    <source>
        <dbReference type="Proteomes" id="UP000813461"/>
    </source>
</evidence>
<feature type="domain" description="Heterokaryon incompatibility" evidence="1">
    <location>
        <begin position="40"/>
        <end position="186"/>
    </location>
</feature>
<gene>
    <name evidence="2" type="ORF">FB567DRAFT_599486</name>
</gene>
<protein>
    <submittedName>
        <fullName evidence="2">Heterokaryon incompatibility protein-domain-containing protein</fullName>
    </submittedName>
</protein>
<evidence type="ECO:0000259" key="1">
    <source>
        <dbReference type="Pfam" id="PF06985"/>
    </source>
</evidence>
<dbReference type="AlphaFoldDB" id="A0A8K0QRT8"/>
<dbReference type="PANTHER" id="PTHR24148">
    <property type="entry name" value="ANKYRIN REPEAT DOMAIN-CONTAINING PROTEIN 39 HOMOLOG-RELATED"/>
    <property type="match status" value="1"/>
</dbReference>
<dbReference type="Pfam" id="PF06985">
    <property type="entry name" value="HET"/>
    <property type="match status" value="1"/>
</dbReference>
<reference evidence="2" key="1">
    <citation type="journal article" date="2021" name="Nat. Commun.">
        <title>Genetic determinants of endophytism in the Arabidopsis root mycobiome.</title>
        <authorList>
            <person name="Mesny F."/>
            <person name="Miyauchi S."/>
            <person name="Thiergart T."/>
            <person name="Pickel B."/>
            <person name="Atanasova L."/>
            <person name="Karlsson M."/>
            <person name="Huettel B."/>
            <person name="Barry K.W."/>
            <person name="Haridas S."/>
            <person name="Chen C."/>
            <person name="Bauer D."/>
            <person name="Andreopoulos W."/>
            <person name="Pangilinan J."/>
            <person name="LaButti K."/>
            <person name="Riley R."/>
            <person name="Lipzen A."/>
            <person name="Clum A."/>
            <person name="Drula E."/>
            <person name="Henrissat B."/>
            <person name="Kohler A."/>
            <person name="Grigoriev I.V."/>
            <person name="Martin F.M."/>
            <person name="Hacquard S."/>
        </authorList>
    </citation>
    <scope>NUCLEOTIDE SEQUENCE</scope>
    <source>
        <strain evidence="2">MPI-SDFR-AT-0120</strain>
    </source>
</reference>
<dbReference type="InterPro" id="IPR010730">
    <property type="entry name" value="HET"/>
</dbReference>
<dbReference type="OrthoDB" id="2157530at2759"/>
<dbReference type="Proteomes" id="UP000813461">
    <property type="component" value="Unassembled WGS sequence"/>
</dbReference>
<keyword evidence="3" id="KW-1185">Reference proteome</keyword>
<comment type="caution">
    <text evidence="2">The sequence shown here is derived from an EMBL/GenBank/DDBJ whole genome shotgun (WGS) entry which is preliminary data.</text>
</comment>
<name>A0A8K0QRT8_9PLEO</name>
<organism evidence="2 3">
    <name type="scientific">Paraphoma chrysanthemicola</name>
    <dbReference type="NCBI Taxonomy" id="798071"/>
    <lineage>
        <taxon>Eukaryota</taxon>
        <taxon>Fungi</taxon>
        <taxon>Dikarya</taxon>
        <taxon>Ascomycota</taxon>
        <taxon>Pezizomycotina</taxon>
        <taxon>Dothideomycetes</taxon>
        <taxon>Pleosporomycetidae</taxon>
        <taxon>Pleosporales</taxon>
        <taxon>Pleosporineae</taxon>
        <taxon>Phaeosphaeriaceae</taxon>
        <taxon>Paraphoma</taxon>
    </lineage>
</organism>